<keyword evidence="2 5" id="KW-0378">Hydrolase</keyword>
<dbReference type="PANTHER" id="PTHR11070:SF17">
    <property type="entry name" value="DNA HELICASE IV"/>
    <property type="match status" value="1"/>
</dbReference>
<dbReference type="Gene3D" id="3.40.50.300">
    <property type="entry name" value="P-loop containing nucleotide triphosphate hydrolases"/>
    <property type="match status" value="3"/>
</dbReference>
<dbReference type="InterPro" id="IPR027785">
    <property type="entry name" value="UvrD-like_helicase_C"/>
</dbReference>
<dbReference type="InterPro" id="IPR027417">
    <property type="entry name" value="P-loop_NTPase"/>
</dbReference>
<reference evidence="8 9" key="1">
    <citation type="submission" date="2017-11" db="EMBL/GenBank/DDBJ databases">
        <title>Comparitive Functional Genomics of Dry Heat Resistant strains isolated from the Viking Spacecraft.</title>
        <authorList>
            <person name="Seuylemezian A."/>
            <person name="Cooper K."/>
            <person name="Vaishampayan P."/>
        </authorList>
    </citation>
    <scope>NUCLEOTIDE SEQUENCE [LARGE SCALE GENOMIC DNA]</scope>
    <source>
        <strain evidence="8 9">V1-29</strain>
    </source>
</reference>
<feature type="coiled-coil region" evidence="6">
    <location>
        <begin position="402"/>
        <end position="455"/>
    </location>
</feature>
<dbReference type="InterPro" id="IPR048228">
    <property type="entry name" value="HelD_bacillota"/>
</dbReference>
<dbReference type="PANTHER" id="PTHR11070">
    <property type="entry name" value="UVRD / RECB / PCRA DNA HELICASE FAMILY MEMBER"/>
    <property type="match status" value="1"/>
</dbReference>
<accession>A0A2N5M3Y1</accession>
<dbReference type="GO" id="GO:0005524">
    <property type="term" value="F:ATP binding"/>
    <property type="evidence" value="ECO:0007669"/>
    <property type="project" value="UniProtKB-UniRule"/>
</dbReference>
<evidence type="ECO:0000256" key="1">
    <source>
        <dbReference type="ARBA" id="ARBA00022741"/>
    </source>
</evidence>
<evidence type="ECO:0000313" key="8">
    <source>
        <dbReference type="EMBL" id="PLT29070.1"/>
    </source>
</evidence>
<dbReference type="Pfam" id="PF13538">
    <property type="entry name" value="UvrD_C_2"/>
    <property type="match status" value="1"/>
</dbReference>
<evidence type="ECO:0000256" key="5">
    <source>
        <dbReference type="PROSITE-ProRule" id="PRU00560"/>
    </source>
</evidence>
<keyword evidence="6" id="KW-0175">Coiled coil</keyword>
<comment type="caution">
    <text evidence="8">The sequence shown here is derived from an EMBL/GenBank/DDBJ whole genome shotgun (WGS) entry which is preliminary data.</text>
</comment>
<keyword evidence="4 5" id="KW-0067">ATP-binding</keyword>
<dbReference type="PROSITE" id="PS51198">
    <property type="entry name" value="UVRD_HELICASE_ATP_BIND"/>
    <property type="match status" value="1"/>
</dbReference>
<dbReference type="SUPFAM" id="SSF52540">
    <property type="entry name" value="P-loop containing nucleoside triphosphate hydrolases"/>
    <property type="match status" value="1"/>
</dbReference>
<dbReference type="GO" id="GO:0005829">
    <property type="term" value="C:cytosol"/>
    <property type="evidence" value="ECO:0007669"/>
    <property type="project" value="TreeGrafter"/>
</dbReference>
<dbReference type="RefSeq" id="WP_101643768.1">
    <property type="nucleotide sequence ID" value="NZ_PGUY01000047.1"/>
</dbReference>
<dbReference type="GO" id="GO:0000725">
    <property type="term" value="P:recombinational repair"/>
    <property type="evidence" value="ECO:0007669"/>
    <property type="project" value="TreeGrafter"/>
</dbReference>
<dbReference type="GO" id="GO:0016787">
    <property type="term" value="F:hydrolase activity"/>
    <property type="evidence" value="ECO:0007669"/>
    <property type="project" value="UniProtKB-UniRule"/>
</dbReference>
<dbReference type="GO" id="GO:0003677">
    <property type="term" value="F:DNA binding"/>
    <property type="evidence" value="ECO:0007669"/>
    <property type="project" value="InterPro"/>
</dbReference>
<feature type="domain" description="UvrD-like helicase ATP-binding" evidence="7">
    <location>
        <begin position="212"/>
        <end position="609"/>
    </location>
</feature>
<name>A0A2N5M3Y1_9BACI</name>
<keyword evidence="3 5" id="KW-0347">Helicase</keyword>
<evidence type="ECO:0000256" key="4">
    <source>
        <dbReference type="ARBA" id="ARBA00022840"/>
    </source>
</evidence>
<dbReference type="GO" id="GO:0043138">
    <property type="term" value="F:3'-5' DNA helicase activity"/>
    <property type="evidence" value="ECO:0007669"/>
    <property type="project" value="TreeGrafter"/>
</dbReference>
<dbReference type="InterPro" id="IPR000212">
    <property type="entry name" value="DNA_helicase_UvrD/REP"/>
</dbReference>
<dbReference type="NCBIfam" id="NF041464">
    <property type="entry name" value="HelD_BACSU"/>
    <property type="match status" value="1"/>
</dbReference>
<keyword evidence="9" id="KW-1185">Reference proteome</keyword>
<dbReference type="Pfam" id="PF00580">
    <property type="entry name" value="UvrD-helicase"/>
    <property type="match status" value="1"/>
</dbReference>
<evidence type="ECO:0000256" key="6">
    <source>
        <dbReference type="SAM" id="Coils"/>
    </source>
</evidence>
<organism evidence="8 9">
    <name type="scientific">Peribacillus deserti</name>
    <dbReference type="NCBI Taxonomy" id="673318"/>
    <lineage>
        <taxon>Bacteria</taxon>
        <taxon>Bacillati</taxon>
        <taxon>Bacillota</taxon>
        <taxon>Bacilli</taxon>
        <taxon>Bacillales</taxon>
        <taxon>Bacillaceae</taxon>
        <taxon>Peribacillus</taxon>
    </lineage>
</organism>
<sequence length="774" mass="89815">MNETHLEWQKEQERVDFVHSQIKKKQETLKQNAAGLKQGIIGLRETFWEDVTVNLDEPDDVIETQASLKQQAELLSERERSHGLLYEKLKKLARLEDSPYFGRIDFFEENETASDTIYIGIASLLDEQEENFLIYDWRAPISSLYYDFPPGPAQYETMDGTISGELELKRQFIIKNAKIKGLFDTGITIGDRLLQEILGNQANTKMKSIVATIQKEQNQIIRNEKSKVLVVQGVAGSGKTSAALQRAAYLLYTHRETLNSQNMILFSPNPLFNSYISTVLPELGEENMKQTTYKQFLESLISTAFELEDPFMQMEAFLSGEDQERISVIPYKSSLEFKSLIAGYLSILSNEGLIFRDISFRGRVLITAAEIELHFYGLDRHISISNRMRLTAEWLLKRISLFEKQEREEEWVLEEMQLLEKEDFLEVHREVQRKNRRMKAAFDESEQEEKRLRKKIVQQHFTPLKKRLKRYGFLHILETYLRLFTEQHPAIEEHKPVNWDIVSSVTRTAVGRKKLLWEDAAPFLYFRDKLIGRKSYTHIRHIFIDEFQDYSPFQFDYLKELFRGASMTLLGDLNQAIYPHSQESESLLSDEDGNVEEERIILTRSYRSTREIVEFTRTLADQGEQIIPFNREGEKPEVIQVAAKEDQYQHIISTVRDLEIKGFETIAIICKSIGESEEAYEMLRSSLNIQLMNQDATSYSKGVVVIPAYLAKGIEFDSVVICNASQEVYGRESERKLFYTACTRAMHTLTLITVGEASPFIKKIPADKYLIKKL</sequence>
<evidence type="ECO:0000313" key="9">
    <source>
        <dbReference type="Proteomes" id="UP000234748"/>
    </source>
</evidence>
<dbReference type="OrthoDB" id="9787585at2"/>
<dbReference type="Proteomes" id="UP000234748">
    <property type="component" value="Unassembled WGS sequence"/>
</dbReference>
<protein>
    <submittedName>
        <fullName evidence="8">Helicase</fullName>
    </submittedName>
</protein>
<feature type="binding site" evidence="5">
    <location>
        <begin position="233"/>
        <end position="240"/>
    </location>
    <ligand>
        <name>ATP</name>
        <dbReference type="ChEBI" id="CHEBI:30616"/>
    </ligand>
</feature>
<evidence type="ECO:0000256" key="2">
    <source>
        <dbReference type="ARBA" id="ARBA00022801"/>
    </source>
</evidence>
<dbReference type="InterPro" id="IPR014016">
    <property type="entry name" value="UvrD-like_ATP-bd"/>
</dbReference>
<keyword evidence="1 5" id="KW-0547">Nucleotide-binding</keyword>
<gene>
    <name evidence="8" type="ORF">CUU66_15605</name>
</gene>
<proteinExistence type="predicted"/>
<dbReference type="EMBL" id="PGUY01000047">
    <property type="protein sequence ID" value="PLT29070.1"/>
    <property type="molecule type" value="Genomic_DNA"/>
</dbReference>
<dbReference type="AlphaFoldDB" id="A0A2N5M3Y1"/>
<evidence type="ECO:0000259" key="7">
    <source>
        <dbReference type="PROSITE" id="PS51198"/>
    </source>
</evidence>
<evidence type="ECO:0000256" key="3">
    <source>
        <dbReference type="ARBA" id="ARBA00022806"/>
    </source>
</evidence>